<dbReference type="RefSeq" id="WP_006309556.1">
    <property type="nucleotide sequence ID" value="NZ_ARZA01000077.1"/>
</dbReference>
<sequence>MSISFRKELKDIAAYKPGKPIEDVKREYGIKHVIKLASNENPLGCSPKAVEAVKKAADQLAIYPDGNCTLLKEALANKLGLKPTQILPSSGSDEMIDQIAKTFMNKDDEIILADITFPRYITTTKMMGAKPVIVPLKNWTYGLDGMLNAITEKTKLIWLCNPNNPTGTMFSEEELLNFLDKVPSNIVVVYDEAYNEYVTRDDFPRNSIKLLDKYPNIIIMRTFSKIYGLAALRIGYTMASEEIIHNINKIRGPFNVNTMAQVAALAALEDEDFVKRSYEMNKEGKEYLYKELNKMGIEYVPSETNHIFMNVNKDANEVFEALQRKGVIIRPITGTWIRVTIGTQEQNEVFIKCLNEVI</sequence>
<evidence type="ECO:0000256" key="5">
    <source>
        <dbReference type="ARBA" id="ARBA00022898"/>
    </source>
</evidence>
<comment type="similarity">
    <text evidence="6">Belongs to the class-II pyridoxal-phosphate-dependent aminotransferase family. Histidinol-phosphate aminotransferase subfamily.</text>
</comment>
<accession>R1AVB5</accession>
<dbReference type="GO" id="GO:0004400">
    <property type="term" value="F:histidinol-phosphate transaminase activity"/>
    <property type="evidence" value="ECO:0007669"/>
    <property type="project" value="UniProtKB-UniRule"/>
</dbReference>
<dbReference type="NCBIfam" id="TIGR01141">
    <property type="entry name" value="hisC"/>
    <property type="match status" value="1"/>
</dbReference>
<dbReference type="PANTHER" id="PTHR43643">
    <property type="entry name" value="HISTIDINOL-PHOSPHATE AMINOTRANSFERASE 2"/>
    <property type="match status" value="1"/>
</dbReference>
<dbReference type="Gene3D" id="3.90.1150.10">
    <property type="entry name" value="Aspartate Aminotransferase, domain 1"/>
    <property type="match status" value="1"/>
</dbReference>
<dbReference type="SUPFAM" id="SSF53383">
    <property type="entry name" value="PLP-dependent transferases"/>
    <property type="match status" value="1"/>
</dbReference>
<keyword evidence="6" id="KW-0028">Amino-acid biosynthesis</keyword>
<dbReference type="GO" id="GO:0000105">
    <property type="term" value="P:L-histidine biosynthetic process"/>
    <property type="evidence" value="ECO:0007669"/>
    <property type="project" value="UniProtKB-UniRule"/>
</dbReference>
<dbReference type="GO" id="GO:0030170">
    <property type="term" value="F:pyridoxal phosphate binding"/>
    <property type="evidence" value="ECO:0007669"/>
    <property type="project" value="InterPro"/>
</dbReference>
<evidence type="ECO:0000259" key="7">
    <source>
        <dbReference type="Pfam" id="PF00155"/>
    </source>
</evidence>
<evidence type="ECO:0000256" key="1">
    <source>
        <dbReference type="ARBA" id="ARBA00001933"/>
    </source>
</evidence>
<feature type="domain" description="Aminotransferase class I/classII large" evidence="7">
    <location>
        <begin position="31"/>
        <end position="352"/>
    </location>
</feature>
<evidence type="ECO:0000256" key="3">
    <source>
        <dbReference type="ARBA" id="ARBA00022576"/>
    </source>
</evidence>
<dbReference type="PATRIC" id="fig|1304284.3.peg.774"/>
<proteinExistence type="inferred from homology"/>
<organism evidence="8 9">
    <name type="scientific">Caldisalinibacter kiritimatiensis</name>
    <dbReference type="NCBI Taxonomy" id="1304284"/>
    <lineage>
        <taxon>Bacteria</taxon>
        <taxon>Bacillati</taxon>
        <taxon>Bacillota</taxon>
        <taxon>Tissierellia</taxon>
        <taxon>Tissierellales</taxon>
        <taxon>Thermohalobacteraceae</taxon>
        <taxon>Caldisalinibacter</taxon>
    </lineage>
</organism>
<dbReference type="Pfam" id="PF00155">
    <property type="entry name" value="Aminotran_1_2"/>
    <property type="match status" value="1"/>
</dbReference>
<feature type="modified residue" description="N6-(pyridoxal phosphate)lysine" evidence="6">
    <location>
        <position position="225"/>
    </location>
</feature>
<evidence type="ECO:0000313" key="9">
    <source>
        <dbReference type="Proteomes" id="UP000013378"/>
    </source>
</evidence>
<dbReference type="CDD" id="cd00609">
    <property type="entry name" value="AAT_like"/>
    <property type="match status" value="1"/>
</dbReference>
<evidence type="ECO:0000256" key="2">
    <source>
        <dbReference type="ARBA" id="ARBA00011738"/>
    </source>
</evidence>
<keyword evidence="4 6" id="KW-0808">Transferase</keyword>
<dbReference type="InterPro" id="IPR005861">
    <property type="entry name" value="HisP_aminotrans"/>
</dbReference>
<reference evidence="8 9" key="1">
    <citation type="journal article" date="2015" name="Geomicrobiol. J.">
        <title>Caldisalinibacter kiritimatiensis gen. nov., sp. nov., a moderately thermohalophilic thiosulfate-reducing bacterium from a hypersaline microbial mat.</title>
        <authorList>
            <person name="Ben Hania W."/>
            <person name="Joseph M."/>
            <person name="Fiebig A."/>
            <person name="Bunk B."/>
            <person name="Klenk H.-P."/>
            <person name="Fardeau M.-L."/>
            <person name="Spring S."/>
        </authorList>
    </citation>
    <scope>NUCLEOTIDE SEQUENCE [LARGE SCALE GENOMIC DNA]</scope>
    <source>
        <strain evidence="8 9">L21-TH-D2</strain>
    </source>
</reference>
<evidence type="ECO:0000313" key="8">
    <source>
        <dbReference type="EMBL" id="EOD01143.1"/>
    </source>
</evidence>
<keyword evidence="9" id="KW-1185">Reference proteome</keyword>
<keyword evidence="5 6" id="KW-0663">Pyridoxal phosphate</keyword>
<dbReference type="OrthoDB" id="9813612at2"/>
<dbReference type="Proteomes" id="UP000013378">
    <property type="component" value="Unassembled WGS sequence"/>
</dbReference>
<dbReference type="InterPro" id="IPR015424">
    <property type="entry name" value="PyrdxlP-dep_Trfase"/>
</dbReference>
<dbReference type="InterPro" id="IPR050106">
    <property type="entry name" value="HistidinolP_aminotransfase"/>
</dbReference>
<dbReference type="Gene3D" id="3.40.640.10">
    <property type="entry name" value="Type I PLP-dependent aspartate aminotransferase-like (Major domain)"/>
    <property type="match status" value="1"/>
</dbReference>
<dbReference type="UniPathway" id="UPA00031">
    <property type="reaction ID" value="UER00012"/>
</dbReference>
<dbReference type="eggNOG" id="COG0079">
    <property type="taxonomic scope" value="Bacteria"/>
</dbReference>
<dbReference type="InterPro" id="IPR004839">
    <property type="entry name" value="Aminotransferase_I/II_large"/>
</dbReference>
<dbReference type="HAMAP" id="MF_01023">
    <property type="entry name" value="HisC_aminotrans_2"/>
    <property type="match status" value="1"/>
</dbReference>
<comment type="pathway">
    <text evidence="6">Amino-acid biosynthesis; L-histidine biosynthesis; L-histidine from 5-phospho-alpha-D-ribose 1-diphosphate: step 7/9.</text>
</comment>
<dbReference type="EMBL" id="ARZA01000077">
    <property type="protein sequence ID" value="EOD01143.1"/>
    <property type="molecule type" value="Genomic_DNA"/>
</dbReference>
<protein>
    <recommendedName>
        <fullName evidence="6">Histidinol-phosphate aminotransferase</fullName>
        <ecNumber evidence="6">2.6.1.9</ecNumber>
    </recommendedName>
    <alternativeName>
        <fullName evidence="6">Imidazole acetol-phosphate transaminase</fullName>
    </alternativeName>
</protein>
<dbReference type="InterPro" id="IPR015422">
    <property type="entry name" value="PyrdxlP-dep_Trfase_small"/>
</dbReference>
<dbReference type="EC" id="2.6.1.9" evidence="6"/>
<keyword evidence="6" id="KW-0368">Histidine biosynthesis</keyword>
<evidence type="ECO:0000256" key="6">
    <source>
        <dbReference type="HAMAP-Rule" id="MF_01023"/>
    </source>
</evidence>
<dbReference type="AlphaFoldDB" id="R1AVB5"/>
<comment type="caution">
    <text evidence="8">The sequence shown here is derived from an EMBL/GenBank/DDBJ whole genome shotgun (WGS) entry which is preliminary data.</text>
</comment>
<comment type="cofactor">
    <cofactor evidence="1 6">
        <name>pyridoxal 5'-phosphate</name>
        <dbReference type="ChEBI" id="CHEBI:597326"/>
    </cofactor>
</comment>
<comment type="catalytic activity">
    <reaction evidence="6">
        <text>L-histidinol phosphate + 2-oxoglutarate = 3-(imidazol-4-yl)-2-oxopropyl phosphate + L-glutamate</text>
        <dbReference type="Rhea" id="RHEA:23744"/>
        <dbReference type="ChEBI" id="CHEBI:16810"/>
        <dbReference type="ChEBI" id="CHEBI:29985"/>
        <dbReference type="ChEBI" id="CHEBI:57766"/>
        <dbReference type="ChEBI" id="CHEBI:57980"/>
        <dbReference type="EC" id="2.6.1.9"/>
    </reaction>
</comment>
<dbReference type="STRING" id="1304284.L21TH_0783"/>
<dbReference type="InterPro" id="IPR015421">
    <property type="entry name" value="PyrdxlP-dep_Trfase_major"/>
</dbReference>
<dbReference type="PANTHER" id="PTHR43643:SF3">
    <property type="entry name" value="HISTIDINOL-PHOSPHATE AMINOTRANSFERASE"/>
    <property type="match status" value="1"/>
</dbReference>
<evidence type="ECO:0000256" key="4">
    <source>
        <dbReference type="ARBA" id="ARBA00022679"/>
    </source>
</evidence>
<keyword evidence="3 6" id="KW-0032">Aminotransferase</keyword>
<gene>
    <name evidence="6" type="primary">hisC</name>
    <name evidence="8" type="ORF">L21TH_0783</name>
</gene>
<name>R1AVB5_9FIRM</name>
<comment type="subunit">
    <text evidence="2 6">Homodimer.</text>
</comment>